<sequence>FLSHSVINTIHLVGFHAIADNINKITCLALLLESNDPDPMIVTAIDYVNSKK</sequence>
<gene>
    <name evidence="1" type="ORF">GMARGA_LOCUS14172</name>
</gene>
<dbReference type="EMBL" id="CAJVQB010009279">
    <property type="protein sequence ID" value="CAG8728546.1"/>
    <property type="molecule type" value="Genomic_DNA"/>
</dbReference>
<comment type="caution">
    <text evidence="1">The sequence shown here is derived from an EMBL/GenBank/DDBJ whole genome shotgun (WGS) entry which is preliminary data.</text>
</comment>
<feature type="non-terminal residue" evidence="1">
    <location>
        <position position="1"/>
    </location>
</feature>
<dbReference type="Proteomes" id="UP000789901">
    <property type="component" value="Unassembled WGS sequence"/>
</dbReference>
<name>A0ABN7V572_GIGMA</name>
<evidence type="ECO:0000313" key="1">
    <source>
        <dbReference type="EMBL" id="CAG8728546.1"/>
    </source>
</evidence>
<evidence type="ECO:0000313" key="2">
    <source>
        <dbReference type="Proteomes" id="UP000789901"/>
    </source>
</evidence>
<reference evidence="1 2" key="1">
    <citation type="submission" date="2021-06" db="EMBL/GenBank/DDBJ databases">
        <authorList>
            <person name="Kallberg Y."/>
            <person name="Tangrot J."/>
            <person name="Rosling A."/>
        </authorList>
    </citation>
    <scope>NUCLEOTIDE SEQUENCE [LARGE SCALE GENOMIC DNA]</scope>
    <source>
        <strain evidence="1 2">120-4 pot B 10/14</strain>
    </source>
</reference>
<proteinExistence type="predicted"/>
<accession>A0ABN7V572</accession>
<keyword evidence="2" id="KW-1185">Reference proteome</keyword>
<protein>
    <submittedName>
        <fullName evidence="1">9016_t:CDS:1</fullName>
    </submittedName>
</protein>
<organism evidence="1 2">
    <name type="scientific">Gigaspora margarita</name>
    <dbReference type="NCBI Taxonomy" id="4874"/>
    <lineage>
        <taxon>Eukaryota</taxon>
        <taxon>Fungi</taxon>
        <taxon>Fungi incertae sedis</taxon>
        <taxon>Mucoromycota</taxon>
        <taxon>Glomeromycotina</taxon>
        <taxon>Glomeromycetes</taxon>
        <taxon>Diversisporales</taxon>
        <taxon>Gigasporaceae</taxon>
        <taxon>Gigaspora</taxon>
    </lineage>
</organism>